<gene>
    <name evidence="1" type="ORF">LTR97_000183</name>
</gene>
<evidence type="ECO:0000313" key="1">
    <source>
        <dbReference type="EMBL" id="KAK5707645.1"/>
    </source>
</evidence>
<reference evidence="1" key="1">
    <citation type="submission" date="2023-08" db="EMBL/GenBank/DDBJ databases">
        <title>Black Yeasts Isolated from many extreme environments.</title>
        <authorList>
            <person name="Coleine C."/>
            <person name="Stajich J.E."/>
            <person name="Selbmann L."/>
        </authorList>
    </citation>
    <scope>NUCLEOTIDE SEQUENCE</scope>
    <source>
        <strain evidence="1">CCFEE 5810</strain>
    </source>
</reference>
<dbReference type="PANTHER" id="PTHR42085:SF2">
    <property type="entry name" value="F-BOX DOMAIN-CONTAINING PROTEIN"/>
    <property type="match status" value="1"/>
</dbReference>
<accession>A0AAN8A5D7</accession>
<organism evidence="1 2">
    <name type="scientific">Elasticomyces elasticus</name>
    <dbReference type="NCBI Taxonomy" id="574655"/>
    <lineage>
        <taxon>Eukaryota</taxon>
        <taxon>Fungi</taxon>
        <taxon>Dikarya</taxon>
        <taxon>Ascomycota</taxon>
        <taxon>Pezizomycotina</taxon>
        <taxon>Dothideomycetes</taxon>
        <taxon>Dothideomycetidae</taxon>
        <taxon>Mycosphaerellales</taxon>
        <taxon>Teratosphaeriaceae</taxon>
        <taxon>Elasticomyces</taxon>
    </lineage>
</organism>
<sequence length="422" mass="47898">MLTMATGPCPLLDLPPELRNTVWELVLADDEPGIGRFVRITSQGSVAVPAILRTSEQTRCETLPMWYGNAHFFTLLWDDADVQSCPSRLTLIGDVAARHICFVRMRFAVRFSGWLADIDLDLGALQAATMVQVRRVNESTRLPERIEQRLRDLVRPLSVKRAKKKSTVADWQALLQARIHFQLSYLILGPPQSSPSPAQRESTSNHFRTYLAHTAGIANKRCPLLTLPPELRNNIYDMVFEEDRLHHPYININKSGYAMHMHALLHVSKQVRSETMGMWHNINTFTLYNLTPASGVAECNLWVDRVGASTVRCVQHIAICMKLPLAGFEGDGAQIFIIDIDLRAQTVEGTVRWRSLGRTTRQPELVSFEDFRQQMYTAVNSWQLRTGKHSGTGKWRDLLRAILAVHIYCWTCVIDPADDQEV</sequence>
<protein>
    <submittedName>
        <fullName evidence="1">Uncharacterized protein</fullName>
    </submittedName>
</protein>
<proteinExistence type="predicted"/>
<dbReference type="EMBL" id="JAVRQU010000001">
    <property type="protein sequence ID" value="KAK5707645.1"/>
    <property type="molecule type" value="Genomic_DNA"/>
</dbReference>
<dbReference type="AlphaFoldDB" id="A0AAN8A5D7"/>
<dbReference type="InterPro" id="IPR038883">
    <property type="entry name" value="AN11006-like"/>
</dbReference>
<dbReference type="Proteomes" id="UP001310594">
    <property type="component" value="Unassembled WGS sequence"/>
</dbReference>
<evidence type="ECO:0000313" key="2">
    <source>
        <dbReference type="Proteomes" id="UP001310594"/>
    </source>
</evidence>
<dbReference type="PANTHER" id="PTHR42085">
    <property type="entry name" value="F-BOX DOMAIN-CONTAINING PROTEIN"/>
    <property type="match status" value="1"/>
</dbReference>
<name>A0AAN8A5D7_9PEZI</name>
<comment type="caution">
    <text evidence="1">The sequence shown here is derived from an EMBL/GenBank/DDBJ whole genome shotgun (WGS) entry which is preliminary data.</text>
</comment>